<dbReference type="PANTHER" id="PTHR10742:SF410">
    <property type="entry name" value="LYSINE-SPECIFIC HISTONE DEMETHYLASE 2"/>
    <property type="match status" value="1"/>
</dbReference>
<dbReference type="InterPro" id="IPR002937">
    <property type="entry name" value="Amino_oxidase"/>
</dbReference>
<dbReference type="EC" id="1.13.12.3" evidence="3"/>
<dbReference type="SUPFAM" id="SSF51905">
    <property type="entry name" value="FAD/NAD(P)-binding domain"/>
    <property type="match status" value="1"/>
</dbReference>
<feature type="chain" id="PRO_5021399697" description="Tryptophan 2-monooxygenase" evidence="7">
    <location>
        <begin position="29"/>
        <end position="467"/>
    </location>
</feature>
<dbReference type="GO" id="GO:0009851">
    <property type="term" value="P:auxin biosynthetic process"/>
    <property type="evidence" value="ECO:0007669"/>
    <property type="project" value="UniProtKB-KW"/>
</dbReference>
<dbReference type="InterPro" id="IPR036188">
    <property type="entry name" value="FAD/NAD-bd_sf"/>
</dbReference>
<feature type="domain" description="Amine oxidase" evidence="8">
    <location>
        <begin position="59"/>
        <end position="464"/>
    </location>
</feature>
<dbReference type="RefSeq" id="WP_140827145.1">
    <property type="nucleotide sequence ID" value="NZ_VFYP01000001.1"/>
</dbReference>
<evidence type="ECO:0000256" key="4">
    <source>
        <dbReference type="ARBA" id="ARBA00017871"/>
    </source>
</evidence>
<dbReference type="EMBL" id="VFYP01000001">
    <property type="protein sequence ID" value="TPP10856.1"/>
    <property type="molecule type" value="Genomic_DNA"/>
</dbReference>
<comment type="pathway">
    <text evidence="1">Plant hormone metabolism; auxin biosynthesis.</text>
</comment>
<evidence type="ECO:0000256" key="7">
    <source>
        <dbReference type="SAM" id="SignalP"/>
    </source>
</evidence>
<evidence type="ECO:0000256" key="5">
    <source>
        <dbReference type="ARBA" id="ARBA00023070"/>
    </source>
</evidence>
<dbReference type="OrthoDB" id="337830at2"/>
<evidence type="ECO:0000256" key="1">
    <source>
        <dbReference type="ARBA" id="ARBA00004814"/>
    </source>
</evidence>
<keyword evidence="7" id="KW-0732">Signal</keyword>
<evidence type="ECO:0000256" key="2">
    <source>
        <dbReference type="ARBA" id="ARBA00005833"/>
    </source>
</evidence>
<dbReference type="InterPro" id="IPR050281">
    <property type="entry name" value="Flavin_monoamine_oxidase"/>
</dbReference>
<comment type="similarity">
    <text evidence="2">Belongs to the tryptophan 2-monooxygenase family.</text>
</comment>
<dbReference type="Pfam" id="PF01593">
    <property type="entry name" value="Amino_oxidase"/>
    <property type="match status" value="1"/>
</dbReference>
<evidence type="ECO:0000259" key="8">
    <source>
        <dbReference type="Pfam" id="PF01593"/>
    </source>
</evidence>
<dbReference type="Proteomes" id="UP000316429">
    <property type="component" value="Unassembled WGS sequence"/>
</dbReference>
<name>A0A504UPT5_9HYPH</name>
<comment type="catalytic activity">
    <reaction evidence="6">
        <text>L-tryptophan + O2 = indole-3-acetamide + CO2 + H2O</text>
        <dbReference type="Rhea" id="RHEA:16165"/>
        <dbReference type="ChEBI" id="CHEBI:15377"/>
        <dbReference type="ChEBI" id="CHEBI:15379"/>
        <dbReference type="ChEBI" id="CHEBI:16031"/>
        <dbReference type="ChEBI" id="CHEBI:16526"/>
        <dbReference type="ChEBI" id="CHEBI:57912"/>
        <dbReference type="EC" id="1.13.12.3"/>
    </reaction>
</comment>
<dbReference type="PANTHER" id="PTHR10742">
    <property type="entry name" value="FLAVIN MONOAMINE OXIDASE"/>
    <property type="match status" value="1"/>
</dbReference>
<evidence type="ECO:0000256" key="6">
    <source>
        <dbReference type="ARBA" id="ARBA00047321"/>
    </source>
</evidence>
<evidence type="ECO:0000313" key="10">
    <source>
        <dbReference type="Proteomes" id="UP000316429"/>
    </source>
</evidence>
<gene>
    <name evidence="9" type="ORF">FJQ55_08445</name>
</gene>
<dbReference type="SUPFAM" id="SSF54373">
    <property type="entry name" value="FAD-linked reductases, C-terminal domain"/>
    <property type="match status" value="1"/>
</dbReference>
<keyword evidence="5" id="KW-0073">Auxin biosynthesis</keyword>
<accession>A0A504UPT5</accession>
<sequence length="467" mass="49184">MRPDLSRRHLLALLAATTLSGLVSPAMAAGAATQGAASIAAEPKRRGKGTRVIVIGAGMAGLVAAARLVEEGAEVVVIEARNRIGGRIFTDRSLGVPVELGAGFIHGFNGNPLADLLDRSGSRPFFIDEDRAVLLEDGGIEPEEFELDDLWDDVDTIIEDAAEESDGNPDTSLAEIVDILDPGLAKEPIGGWALTDMIENDVGAPLDAISALHFDGDEAFDGPDVVVKQGYDTLLAPLAKGLDIRLGETVLRIATGKHGVTVESDKGRHRAAHVVVTVPLGVLKAGSIRFEPALPEAHRQAIDAIGFGNLGKVSVRFDRAFWPKDAHYIGYVARERGRYAEIVNLMPSHDAAALTLVASGAYAKTLDAMDDRAVAADVMQALGSMFGVQPKPPSGLVRHVWSTDPLARGTYSFTATGTLPAHFDALAKPAGQGLWLAGEHTLFAYHGTAHGAFLSGQRAADAILASL</sequence>
<keyword evidence="10" id="KW-1185">Reference proteome</keyword>
<feature type="signal peptide" evidence="7">
    <location>
        <begin position="1"/>
        <end position="28"/>
    </location>
</feature>
<evidence type="ECO:0000256" key="3">
    <source>
        <dbReference type="ARBA" id="ARBA00012535"/>
    </source>
</evidence>
<dbReference type="Gene3D" id="3.90.660.10">
    <property type="match status" value="1"/>
</dbReference>
<dbReference type="Gene3D" id="3.50.50.60">
    <property type="entry name" value="FAD/NAD(P)-binding domain"/>
    <property type="match status" value="1"/>
</dbReference>
<proteinExistence type="inferred from homology"/>
<dbReference type="GO" id="GO:0050361">
    <property type="term" value="F:tryptophan 2-monooxygenase activity"/>
    <property type="evidence" value="ECO:0007669"/>
    <property type="project" value="UniProtKB-EC"/>
</dbReference>
<protein>
    <recommendedName>
        <fullName evidence="4">Tryptophan 2-monooxygenase</fullName>
        <ecNumber evidence="3">1.13.12.3</ecNumber>
    </recommendedName>
</protein>
<organism evidence="9 10">
    <name type="scientific">Rhizobium glycinendophyticum</name>
    <dbReference type="NCBI Taxonomy" id="2589807"/>
    <lineage>
        <taxon>Bacteria</taxon>
        <taxon>Pseudomonadati</taxon>
        <taxon>Pseudomonadota</taxon>
        <taxon>Alphaproteobacteria</taxon>
        <taxon>Hyphomicrobiales</taxon>
        <taxon>Rhizobiaceae</taxon>
        <taxon>Rhizobium/Agrobacterium group</taxon>
        <taxon>Rhizobium</taxon>
    </lineage>
</organism>
<reference evidence="9 10" key="1">
    <citation type="submission" date="2019-06" db="EMBL/GenBank/DDBJ databases">
        <title>Rhizobium sp. CL12 isolated from roots of soybean.</title>
        <authorList>
            <person name="Wang C."/>
        </authorList>
    </citation>
    <scope>NUCLEOTIDE SEQUENCE [LARGE SCALE GENOMIC DNA]</scope>
    <source>
        <strain evidence="9 10">CL12</strain>
    </source>
</reference>
<dbReference type="AlphaFoldDB" id="A0A504UPT5"/>
<comment type="caution">
    <text evidence="9">The sequence shown here is derived from an EMBL/GenBank/DDBJ whole genome shotgun (WGS) entry which is preliminary data.</text>
</comment>
<dbReference type="PROSITE" id="PS51318">
    <property type="entry name" value="TAT"/>
    <property type="match status" value="1"/>
</dbReference>
<evidence type="ECO:0000313" key="9">
    <source>
        <dbReference type="EMBL" id="TPP10856.1"/>
    </source>
</evidence>
<dbReference type="InterPro" id="IPR006311">
    <property type="entry name" value="TAT_signal"/>
</dbReference>